<name>A0A7S2C5X2_9EUKA</name>
<organism evidence="1">
    <name type="scientific">Haptolina brevifila</name>
    <dbReference type="NCBI Taxonomy" id="156173"/>
    <lineage>
        <taxon>Eukaryota</taxon>
        <taxon>Haptista</taxon>
        <taxon>Haptophyta</taxon>
        <taxon>Prymnesiophyceae</taxon>
        <taxon>Prymnesiales</taxon>
        <taxon>Prymnesiaceae</taxon>
        <taxon>Haptolina</taxon>
    </lineage>
</organism>
<dbReference type="AlphaFoldDB" id="A0A7S2C5X2"/>
<sequence>MLWAQCAGDKSCTDWGHNTARPIEFVMLGFHCHSPACLGGKLVNADTGEVYCHVKPVAGRSAAPQDEESYLWLPPCQWGSEKEGLLPPPKIPINTNFTSTKWANNSVAHFGVMAIWQGRAAYAD</sequence>
<evidence type="ECO:0000313" key="1">
    <source>
        <dbReference type="EMBL" id="CAD9414912.1"/>
    </source>
</evidence>
<accession>A0A7S2C5X2</accession>
<reference evidence="1" key="1">
    <citation type="submission" date="2021-01" db="EMBL/GenBank/DDBJ databases">
        <authorList>
            <person name="Corre E."/>
            <person name="Pelletier E."/>
            <person name="Niang G."/>
            <person name="Scheremetjew M."/>
            <person name="Finn R."/>
            <person name="Kale V."/>
            <person name="Holt S."/>
            <person name="Cochrane G."/>
            <person name="Meng A."/>
            <person name="Brown T."/>
            <person name="Cohen L."/>
        </authorList>
    </citation>
    <scope>NUCLEOTIDE SEQUENCE</scope>
    <source>
        <strain evidence="1">UTEX LB 985</strain>
    </source>
</reference>
<gene>
    <name evidence="1" type="ORF">CBRE1094_LOCUS6151</name>
</gene>
<proteinExistence type="predicted"/>
<protein>
    <submittedName>
        <fullName evidence="1">Uncharacterized protein</fullName>
    </submittedName>
</protein>
<dbReference type="EMBL" id="HBGU01011169">
    <property type="protein sequence ID" value="CAD9414912.1"/>
    <property type="molecule type" value="Transcribed_RNA"/>
</dbReference>